<evidence type="ECO:0000256" key="1">
    <source>
        <dbReference type="ARBA" id="ARBA00022679"/>
    </source>
</evidence>
<dbReference type="SUPFAM" id="SSF52540">
    <property type="entry name" value="P-loop containing nucleoside triphosphate hydrolases"/>
    <property type="match status" value="1"/>
</dbReference>
<evidence type="ECO:0000256" key="3">
    <source>
        <dbReference type="ARBA" id="ARBA00022741"/>
    </source>
</evidence>
<name>A0ABZ2J6P9_9CHLR</name>
<organism evidence="7 8">
    <name type="scientific">Candidatus Dehalogenimonas loeffleri</name>
    <dbReference type="NCBI Taxonomy" id="3127115"/>
    <lineage>
        <taxon>Bacteria</taxon>
        <taxon>Bacillati</taxon>
        <taxon>Chloroflexota</taxon>
        <taxon>Dehalococcoidia</taxon>
        <taxon>Dehalococcoidales</taxon>
        <taxon>Dehalococcoidaceae</taxon>
        <taxon>Dehalogenimonas</taxon>
    </lineage>
</organism>
<accession>A0ABZ2J6P9</accession>
<dbReference type="Proteomes" id="UP001375370">
    <property type="component" value="Chromosome"/>
</dbReference>
<dbReference type="GO" id="GO:0016301">
    <property type="term" value="F:kinase activity"/>
    <property type="evidence" value="ECO:0007669"/>
    <property type="project" value="UniProtKB-KW"/>
</dbReference>
<dbReference type="EMBL" id="CP146612">
    <property type="protein sequence ID" value="WWX24826.1"/>
    <property type="molecule type" value="Genomic_DNA"/>
</dbReference>
<evidence type="ECO:0000256" key="6">
    <source>
        <dbReference type="RuleBase" id="RU003331"/>
    </source>
</evidence>
<keyword evidence="3 6" id="KW-0547">Nucleotide-binding</keyword>
<keyword evidence="6" id="KW-0067">ATP-binding</keyword>
<dbReference type="InterPro" id="IPR000850">
    <property type="entry name" value="Adenylat/UMP-CMP_kin"/>
</dbReference>
<proteinExistence type="inferred from homology"/>
<evidence type="ECO:0000313" key="7">
    <source>
        <dbReference type="EMBL" id="WWX24826.1"/>
    </source>
</evidence>
<keyword evidence="1 5" id="KW-0808">Transferase</keyword>
<comment type="similarity">
    <text evidence="5">Belongs to the adenylate kinase family.</text>
</comment>
<keyword evidence="2" id="KW-0545">Nucleotide biosynthesis</keyword>
<evidence type="ECO:0000256" key="2">
    <source>
        <dbReference type="ARBA" id="ARBA00022727"/>
    </source>
</evidence>
<reference evidence="7 8" key="1">
    <citation type="submission" date="2024-03" db="EMBL/GenBank/DDBJ databases">
        <title>A Dehalogenimonas Isolated from Estuarine Sediments Dihaloeliminates Chlorinated Alkanes.</title>
        <authorList>
            <person name="Yang Y."/>
            <person name="Wang H."/>
        </authorList>
    </citation>
    <scope>NUCLEOTIDE SEQUENCE [LARGE SCALE GENOMIC DNA]</scope>
    <source>
        <strain evidence="7 8">W</strain>
    </source>
</reference>
<dbReference type="PANTHER" id="PTHR23359">
    <property type="entry name" value="NUCLEOTIDE KINASE"/>
    <property type="match status" value="1"/>
</dbReference>
<protein>
    <recommendedName>
        <fullName evidence="6">Adenylate kinase</fullName>
        <ecNumber evidence="6">2.7.4.3</ecNumber>
    </recommendedName>
</protein>
<dbReference type="Gene3D" id="3.40.50.300">
    <property type="entry name" value="P-loop containing nucleotide triphosphate hydrolases"/>
    <property type="match status" value="1"/>
</dbReference>
<comment type="subcellular location">
    <subcellularLocation>
        <location evidence="6">Cytoplasm</location>
    </subcellularLocation>
</comment>
<keyword evidence="8" id="KW-1185">Reference proteome</keyword>
<sequence length="207" mass="22638">MALPTAILILGPTGSGKTPLGELLEVRGVHGHKARHFDFGSRLRNYAARPSGILTEEELAVVRASLSSGALLEDRHFGIAEKLLTGFIADGLNPATDIIIMNGLPRHTGQAAALEKLLHINTIVVLDGTPEIVFERIARDTGGDRRERSDDELAQVKRRLTIFNERTLPLLDYYESKGRARIIRLPVGAATTAEDALKALNERLTDF</sequence>
<comment type="subunit">
    <text evidence="6">Monomer.</text>
</comment>
<dbReference type="Pfam" id="PF00406">
    <property type="entry name" value="ADK"/>
    <property type="match status" value="1"/>
</dbReference>
<evidence type="ECO:0000256" key="4">
    <source>
        <dbReference type="ARBA" id="ARBA00022777"/>
    </source>
</evidence>
<gene>
    <name evidence="7" type="ORF">V8247_06060</name>
</gene>
<dbReference type="EC" id="2.7.4.3" evidence="6"/>
<evidence type="ECO:0000256" key="5">
    <source>
        <dbReference type="RuleBase" id="RU003330"/>
    </source>
</evidence>
<keyword evidence="4 5" id="KW-0418">Kinase</keyword>
<dbReference type="InterPro" id="IPR027417">
    <property type="entry name" value="P-loop_NTPase"/>
</dbReference>
<evidence type="ECO:0000313" key="8">
    <source>
        <dbReference type="Proteomes" id="UP001375370"/>
    </source>
</evidence>
<dbReference type="RefSeq" id="WP_338736947.1">
    <property type="nucleotide sequence ID" value="NZ_CP146612.1"/>
</dbReference>
<dbReference type="PRINTS" id="PR00094">
    <property type="entry name" value="ADENYLTKNASE"/>
</dbReference>
<comment type="catalytic activity">
    <reaction evidence="6">
        <text>AMP + ATP = 2 ADP</text>
        <dbReference type="Rhea" id="RHEA:12973"/>
        <dbReference type="ChEBI" id="CHEBI:30616"/>
        <dbReference type="ChEBI" id="CHEBI:456215"/>
        <dbReference type="ChEBI" id="CHEBI:456216"/>
        <dbReference type="EC" id="2.7.4.3"/>
    </reaction>
</comment>